<feature type="compositionally biased region" description="Low complexity" evidence="1">
    <location>
        <begin position="54"/>
        <end position="71"/>
    </location>
</feature>
<organism evidence="2 3">
    <name type="scientific">Deinococcus radiopugnans</name>
    <dbReference type="NCBI Taxonomy" id="57497"/>
    <lineage>
        <taxon>Bacteria</taxon>
        <taxon>Thermotogati</taxon>
        <taxon>Deinococcota</taxon>
        <taxon>Deinococci</taxon>
        <taxon>Deinococcales</taxon>
        <taxon>Deinococcaceae</taxon>
        <taxon>Deinococcus</taxon>
    </lineage>
</organism>
<dbReference type="HOGENOM" id="CLU_1872034_0_0_0"/>
<gene>
    <name evidence="2" type="ORF">QR90_06605</name>
</gene>
<protein>
    <submittedName>
        <fullName evidence="2">Uncharacterized protein</fullName>
    </submittedName>
</protein>
<evidence type="ECO:0000313" key="3">
    <source>
        <dbReference type="Proteomes" id="UP000030634"/>
    </source>
</evidence>
<dbReference type="STRING" id="1182571.QR90_06605"/>
<proteinExistence type="predicted"/>
<evidence type="ECO:0000256" key="1">
    <source>
        <dbReference type="SAM" id="MobiDB-lite"/>
    </source>
</evidence>
<dbReference type="AlphaFoldDB" id="A0A0A7KFB9"/>
<evidence type="ECO:0000313" key="2">
    <source>
        <dbReference type="EMBL" id="AIZ44841.1"/>
    </source>
</evidence>
<sequence>MARHGQDITPDYLNKLESGRAPLSRASLTVREALRAVLGFSKEQWQEATGLYVAPASDSPVSPSEAAASAPEPRPLPDGLQSAIDVYGKRFSDLQDPAWQQYMAKFRWRTGQPEDAEAWLDLYRDLSRAGIVPGEN</sequence>
<feature type="region of interest" description="Disordered" evidence="1">
    <location>
        <begin position="54"/>
        <end position="81"/>
    </location>
</feature>
<name>A0A0A7KFB9_9DEIO</name>
<dbReference type="KEGG" id="dsw:QR90_06605"/>
<dbReference type="EMBL" id="CP010028">
    <property type="protein sequence ID" value="AIZ44841.1"/>
    <property type="molecule type" value="Genomic_DNA"/>
</dbReference>
<accession>A0A0A7KFB9</accession>
<reference evidence="3" key="1">
    <citation type="submission" date="2014-11" db="EMBL/GenBank/DDBJ databases">
        <title>Hymenobacter sp. DG25B genome submission.</title>
        <authorList>
            <person name="Jung H.-Y."/>
            <person name="Kim M.K."/>
            <person name="Srinivasan S."/>
            <person name="Lim S."/>
        </authorList>
    </citation>
    <scope>NUCLEOTIDE SEQUENCE [LARGE SCALE GENOMIC DNA]</scope>
    <source>
        <strain evidence="3">DY59</strain>
    </source>
</reference>
<dbReference type="Proteomes" id="UP000030634">
    <property type="component" value="Chromosome"/>
</dbReference>